<organism evidence="2 3">
    <name type="scientific">Fictibacillus solisalsi</name>
    <dbReference type="NCBI Taxonomy" id="459525"/>
    <lineage>
        <taxon>Bacteria</taxon>
        <taxon>Bacillati</taxon>
        <taxon>Bacillota</taxon>
        <taxon>Bacilli</taxon>
        <taxon>Bacillales</taxon>
        <taxon>Fictibacillaceae</taxon>
        <taxon>Fictibacillus</taxon>
    </lineage>
</organism>
<evidence type="ECO:0000313" key="3">
    <source>
        <dbReference type="Proteomes" id="UP000199544"/>
    </source>
</evidence>
<evidence type="ECO:0000259" key="1">
    <source>
        <dbReference type="PROSITE" id="PS51500"/>
    </source>
</evidence>
<dbReference type="Proteomes" id="UP000199544">
    <property type="component" value="Unassembled WGS sequence"/>
</dbReference>
<evidence type="ECO:0000313" key="2">
    <source>
        <dbReference type="EMBL" id="SDM94674.1"/>
    </source>
</evidence>
<sequence>MMTSKDYLDQEWINLILQAKKMGLSIEEIRLYLRKTYITPPAKSYIKATSL</sequence>
<name>A0A1G9XD63_9BACL</name>
<dbReference type="STRING" id="459525.SAMN04488137_2721"/>
<protein>
    <submittedName>
        <fullName evidence="2">Anti-repressor SinI</fullName>
    </submittedName>
</protein>
<dbReference type="GO" id="GO:0046983">
    <property type="term" value="F:protein dimerization activity"/>
    <property type="evidence" value="ECO:0007669"/>
    <property type="project" value="InterPro"/>
</dbReference>
<dbReference type="Pfam" id="PF08671">
    <property type="entry name" value="SinI"/>
    <property type="match status" value="1"/>
</dbReference>
<dbReference type="RefSeq" id="WP_090235286.1">
    <property type="nucleotide sequence ID" value="NZ_FNHW01000001.1"/>
</dbReference>
<reference evidence="3" key="1">
    <citation type="submission" date="2016-10" db="EMBL/GenBank/DDBJ databases">
        <authorList>
            <person name="Varghese N."/>
            <person name="Submissions S."/>
        </authorList>
    </citation>
    <scope>NUCLEOTIDE SEQUENCE [LARGE SCALE GENOMIC DNA]</scope>
    <source>
        <strain evidence="3">CGMCC 1.6854</strain>
    </source>
</reference>
<dbReference type="InterPro" id="IPR010981">
    <property type="entry name" value="SinR/SinI_dimer_dom"/>
</dbReference>
<dbReference type="SUPFAM" id="SSF47406">
    <property type="entry name" value="SinR repressor dimerisation domain-like"/>
    <property type="match status" value="1"/>
</dbReference>
<gene>
    <name evidence="2" type="ORF">SAMN04488137_2721</name>
</gene>
<dbReference type="PROSITE" id="PS51500">
    <property type="entry name" value="SIN"/>
    <property type="match status" value="1"/>
</dbReference>
<dbReference type="InterPro" id="IPR036281">
    <property type="entry name" value="SinR/SinI_dimer_dom_sf"/>
</dbReference>
<keyword evidence="3" id="KW-1185">Reference proteome</keyword>
<dbReference type="AlphaFoldDB" id="A0A1G9XD63"/>
<dbReference type="GO" id="GO:0006355">
    <property type="term" value="P:regulation of DNA-templated transcription"/>
    <property type="evidence" value="ECO:0007669"/>
    <property type="project" value="InterPro"/>
</dbReference>
<proteinExistence type="predicted"/>
<dbReference type="EMBL" id="FNHW01000001">
    <property type="protein sequence ID" value="SDM94674.1"/>
    <property type="molecule type" value="Genomic_DNA"/>
</dbReference>
<accession>A0A1G9XD63</accession>
<feature type="domain" description="Sin" evidence="1">
    <location>
        <begin position="1"/>
        <end position="37"/>
    </location>
</feature>